<evidence type="ECO:0000313" key="3">
    <source>
        <dbReference type="EMBL" id="GFN74584.1"/>
    </source>
</evidence>
<dbReference type="InterPro" id="IPR001202">
    <property type="entry name" value="WW_dom"/>
</dbReference>
<dbReference type="InterPro" id="IPR036020">
    <property type="entry name" value="WW_dom_sf"/>
</dbReference>
<dbReference type="GO" id="GO:0005737">
    <property type="term" value="C:cytoplasm"/>
    <property type="evidence" value="ECO:0007669"/>
    <property type="project" value="TreeGrafter"/>
</dbReference>
<dbReference type="GO" id="GO:0004483">
    <property type="term" value="F:methyltransferase cap1 activity"/>
    <property type="evidence" value="ECO:0007669"/>
    <property type="project" value="UniProtKB-UniRule"/>
</dbReference>
<keyword evidence="1" id="KW-0506">mRNA capping</keyword>
<dbReference type="InterPro" id="IPR050851">
    <property type="entry name" value="mRNA_Cap_2O-Ribose_MeTrfase"/>
</dbReference>
<feature type="domain" description="WW" evidence="2">
    <location>
        <begin position="80"/>
        <end position="113"/>
    </location>
</feature>
<keyword evidence="4" id="KW-1185">Reference proteome</keyword>
<evidence type="ECO:0000256" key="1">
    <source>
        <dbReference type="RuleBase" id="RU368012"/>
    </source>
</evidence>
<dbReference type="GO" id="GO:0005634">
    <property type="term" value="C:nucleus"/>
    <property type="evidence" value="ECO:0007669"/>
    <property type="project" value="UniProtKB-SubCell"/>
</dbReference>
<proteinExistence type="predicted"/>
<dbReference type="PANTHER" id="PTHR16121">
    <property type="entry name" value="CAP-SPECIFIC MRNA (NUCLEOSIDE-2'-O-)-METHYLTRANSFERASE 1-RELATED"/>
    <property type="match status" value="1"/>
</dbReference>
<keyword evidence="1" id="KW-0507">mRNA processing</keyword>
<keyword evidence="1" id="KW-0489">Methyltransferase</keyword>
<sequence>MSFEKRQNKLQKFVTALRKPTRSDLTQLFKPVIFPLDKVEHVFENLSMRVVKGSANKPRLCYKEASGNFFHPSGLTFIKTVKEPWIVAWSKSTGRQYWFNVNTRQAVYDCPLESVATAKDCKLSMLIWKWIDGVKVHPEQEREDPALLGRDQFMEHIHKLSQL</sequence>
<accession>A0AAV3XUU4</accession>
<evidence type="ECO:0000313" key="4">
    <source>
        <dbReference type="Proteomes" id="UP000735302"/>
    </source>
</evidence>
<dbReference type="GO" id="GO:0016556">
    <property type="term" value="P:mRNA modification"/>
    <property type="evidence" value="ECO:0007669"/>
    <property type="project" value="UniProtKB-UniRule"/>
</dbReference>
<name>A0AAV3XUU4_9GAST</name>
<dbReference type="Gene3D" id="2.20.70.10">
    <property type="match status" value="1"/>
</dbReference>
<dbReference type="GO" id="GO:0003676">
    <property type="term" value="F:nucleic acid binding"/>
    <property type="evidence" value="ECO:0007669"/>
    <property type="project" value="UniProtKB-UniRule"/>
</dbReference>
<evidence type="ECO:0000259" key="2">
    <source>
        <dbReference type="SMART" id="SM00456"/>
    </source>
</evidence>
<dbReference type="SMART" id="SM00456">
    <property type="entry name" value="WW"/>
    <property type="match status" value="1"/>
</dbReference>
<comment type="function">
    <text evidence="1">S-adenosyl-L-methionine-dependent methyltransferase that mediates RNA cap1 2'-O-ribose methylation to the 5'-cap structure of RNAs. Methylates the ribose of the first nucleotide of a m(7)GpppG-capped mRNA to produce m(7)GpppNmp (cap1).</text>
</comment>
<dbReference type="Proteomes" id="UP000735302">
    <property type="component" value="Unassembled WGS sequence"/>
</dbReference>
<dbReference type="GO" id="GO:0006370">
    <property type="term" value="P:7-methylguanosine mRNA capping"/>
    <property type="evidence" value="ECO:0007669"/>
    <property type="project" value="UniProtKB-UniRule"/>
</dbReference>
<organism evidence="3 4">
    <name type="scientific">Plakobranchus ocellatus</name>
    <dbReference type="NCBI Taxonomy" id="259542"/>
    <lineage>
        <taxon>Eukaryota</taxon>
        <taxon>Metazoa</taxon>
        <taxon>Spiralia</taxon>
        <taxon>Lophotrochozoa</taxon>
        <taxon>Mollusca</taxon>
        <taxon>Gastropoda</taxon>
        <taxon>Heterobranchia</taxon>
        <taxon>Euthyneura</taxon>
        <taxon>Panpulmonata</taxon>
        <taxon>Sacoglossa</taxon>
        <taxon>Placobranchoidea</taxon>
        <taxon>Plakobranchidae</taxon>
        <taxon>Plakobranchus</taxon>
    </lineage>
</organism>
<comment type="caution">
    <text evidence="3">The sequence shown here is derived from an EMBL/GenBank/DDBJ whole genome shotgun (WGS) entry which is preliminary data.</text>
</comment>
<dbReference type="GO" id="GO:0032259">
    <property type="term" value="P:methylation"/>
    <property type="evidence" value="ECO:0007669"/>
    <property type="project" value="UniProtKB-KW"/>
</dbReference>
<dbReference type="SUPFAM" id="SSF51045">
    <property type="entry name" value="WW domain"/>
    <property type="match status" value="1"/>
</dbReference>
<keyword evidence="1" id="KW-0949">S-adenosyl-L-methionine</keyword>
<dbReference type="EC" id="2.1.1.57" evidence="1"/>
<protein>
    <recommendedName>
        <fullName evidence="1">Cap-specific mRNA (nucleoside-2'-O-)-methyltransferase 1</fullName>
        <ecNumber evidence="1">2.1.1.57</ecNumber>
    </recommendedName>
    <alternativeName>
        <fullName evidence="1">Cap1 2'O-ribose methyltransferase 1</fullName>
    </alternativeName>
</protein>
<comment type="catalytic activity">
    <reaction evidence="1">
        <text>a 5'-end (N(7)-methyl 5'-triphosphoguanosine)-ribonucleoside in mRNA + S-adenosyl-L-methionine = a 5'-end (N(7)-methyl 5'-triphosphoguanosine)-(2'-O-methyl-ribonucleoside) in mRNA + S-adenosyl-L-homocysteine + H(+)</text>
        <dbReference type="Rhea" id="RHEA:67020"/>
        <dbReference type="Rhea" id="RHEA-COMP:17167"/>
        <dbReference type="Rhea" id="RHEA-COMP:17168"/>
        <dbReference type="ChEBI" id="CHEBI:15378"/>
        <dbReference type="ChEBI" id="CHEBI:57856"/>
        <dbReference type="ChEBI" id="CHEBI:59789"/>
        <dbReference type="ChEBI" id="CHEBI:156461"/>
        <dbReference type="ChEBI" id="CHEBI:167609"/>
        <dbReference type="EC" id="2.1.1.57"/>
    </reaction>
</comment>
<keyword evidence="1" id="KW-0808">Transferase</keyword>
<reference evidence="3 4" key="1">
    <citation type="journal article" date="2021" name="Elife">
        <title>Chloroplast acquisition without the gene transfer in kleptoplastic sea slugs, Plakobranchus ocellatus.</title>
        <authorList>
            <person name="Maeda T."/>
            <person name="Takahashi S."/>
            <person name="Yoshida T."/>
            <person name="Shimamura S."/>
            <person name="Takaki Y."/>
            <person name="Nagai Y."/>
            <person name="Toyoda A."/>
            <person name="Suzuki Y."/>
            <person name="Arimoto A."/>
            <person name="Ishii H."/>
            <person name="Satoh N."/>
            <person name="Nishiyama T."/>
            <person name="Hasebe M."/>
            <person name="Maruyama T."/>
            <person name="Minagawa J."/>
            <person name="Obokata J."/>
            <person name="Shigenobu S."/>
        </authorList>
    </citation>
    <scope>NUCLEOTIDE SEQUENCE [LARGE SCALE GENOMIC DNA]</scope>
</reference>
<keyword evidence="1" id="KW-0539">Nucleus</keyword>
<dbReference type="EMBL" id="BLXT01000140">
    <property type="protein sequence ID" value="GFN74584.1"/>
    <property type="molecule type" value="Genomic_DNA"/>
</dbReference>
<dbReference type="AlphaFoldDB" id="A0AAV3XUU4"/>
<dbReference type="PANTHER" id="PTHR16121:SF0">
    <property type="entry name" value="CAP-SPECIFIC MRNA (NUCLEOSIDE-2'-O-)-METHYLTRANSFERASE 1"/>
    <property type="match status" value="1"/>
</dbReference>
<gene>
    <name evidence="3" type="ORF">PoB_000109000</name>
</gene>
<comment type="subcellular location">
    <subcellularLocation>
        <location evidence="1">Nucleus</location>
    </subcellularLocation>
</comment>